<evidence type="ECO:0000313" key="3">
    <source>
        <dbReference type="Proteomes" id="UP000000442"/>
    </source>
</evidence>
<dbReference type="EMBL" id="CP001087">
    <property type="protein sequence ID" value="ACN15041.1"/>
    <property type="molecule type" value="Genomic_DNA"/>
</dbReference>
<organism evidence="1 3">
    <name type="scientific">Desulforapulum autotrophicum (strain ATCC 43914 / DSM 3382 / VKM B-1955 / HRM2)</name>
    <name type="common">Desulfobacterium autotrophicum</name>
    <dbReference type="NCBI Taxonomy" id="177437"/>
    <lineage>
        <taxon>Bacteria</taxon>
        <taxon>Pseudomonadati</taxon>
        <taxon>Thermodesulfobacteriota</taxon>
        <taxon>Desulfobacteria</taxon>
        <taxon>Desulfobacterales</taxon>
        <taxon>Desulfobacteraceae</taxon>
        <taxon>Desulforapulum</taxon>
    </lineage>
</organism>
<dbReference type="KEGG" id="dat:HRM2_20690"/>
<proteinExistence type="predicted"/>
<dbReference type="EMBL" id="CP001087">
    <property type="protein sequence ID" value="ACN15168.1"/>
    <property type="molecule type" value="Genomic_DNA"/>
</dbReference>
<dbReference type="OrthoDB" id="5420970at2"/>
<evidence type="ECO:0000313" key="2">
    <source>
        <dbReference type="EMBL" id="ACN15168.1"/>
    </source>
</evidence>
<dbReference type="eggNOG" id="ENOG503318U">
    <property type="taxonomic scope" value="Bacteria"/>
</dbReference>
<reference evidence="1 3" key="2">
    <citation type="journal article" date="2009" name="Environ. Microbiol.">
        <title>Genome sequence of Desulfobacterium autotrophicum HRM2, a marine sulfate reducer oxidizing organic carbon completely to carbon dioxide.</title>
        <authorList>
            <person name="Strittmatter A.W."/>
            <person name="Liesegang H."/>
            <person name="Rabus R."/>
            <person name="Decker I."/>
            <person name="Amann J."/>
            <person name="Andres S."/>
            <person name="Henne A."/>
            <person name="Fricke W.F."/>
            <person name="Martinez-Arias R."/>
            <person name="Bartels D."/>
            <person name="Goesmann A."/>
            <person name="Krause L."/>
            <person name="Puehler A."/>
            <person name="Klenk H.P."/>
            <person name="Richter M."/>
            <person name="Schuler M."/>
            <person name="Gloeckner F.O."/>
            <person name="Meyerdierks A."/>
            <person name="Gottschalk G."/>
            <person name="Amann R."/>
        </authorList>
    </citation>
    <scope>NUCLEOTIDE SEQUENCE [LARGE SCALE GENOMIC DNA]</scope>
    <source>
        <strain evidence="3">ATCC 43914 / DSM 3382 / HRM2</strain>
        <strain evidence="1">HRM2</strain>
    </source>
</reference>
<protein>
    <submittedName>
        <fullName evidence="1">Uncharacterized protein</fullName>
    </submittedName>
</protein>
<dbReference type="KEGG" id="dat:HRM2_19400"/>
<dbReference type="Proteomes" id="UP000000442">
    <property type="component" value="Chromosome"/>
</dbReference>
<keyword evidence="3" id="KW-1185">Reference proteome</keyword>
<accession>C0QCG4</accession>
<dbReference type="RefSeq" id="WP_015903822.1">
    <property type="nucleotide sequence ID" value="NC_012108.1"/>
</dbReference>
<evidence type="ECO:0000313" key="1">
    <source>
        <dbReference type="EMBL" id="ACN15041.1"/>
    </source>
</evidence>
<dbReference type="AlphaFoldDB" id="C0QCG4"/>
<reference evidence="1" key="1">
    <citation type="submission" date="2008-05" db="EMBL/GenBank/DDBJ databases">
        <authorList>
            <person name="Strittmatter A."/>
            <person name="Liesegang H."/>
            <person name="Rabus R."/>
            <person name="Decker I."/>
            <person name="Amann J."/>
            <person name="Andres S."/>
            <person name="Henne A."/>
            <person name="Martinez-Arias R."/>
            <person name="Bartels D."/>
            <person name="Goesmann A."/>
            <person name="Krause L."/>
            <person name="Puehler A."/>
            <person name="Klenk H.-K."/>
            <person name="Richter M."/>
            <person name="Schueler M."/>
            <person name="Gloeckner F.O."/>
            <person name="Meyerdierks A."/>
            <person name="Widdel F."/>
            <person name="Gottschalk G."/>
            <person name="Amann R."/>
        </authorList>
    </citation>
    <scope>NUCLEOTIDE SEQUENCE</scope>
    <source>
        <strain>HRM2</strain>
    </source>
</reference>
<dbReference type="HOGENOM" id="CLU_159208_0_0_7"/>
<sequence length="117" mass="13709">MKKIYRNNALANQGITTKEDLQQRLLDIFEIVDSQNSALVGVYKLVFPDWDRIKQIEGFPEVGREMWKYICNLFIEFDRQHHPNVFHGGIWLNNGFSSNDRLDGWAISFDTVKVIYA</sequence>
<name>C0QCG4_DESAH</name>
<gene>
    <name evidence="1" type="ordered locus">HRM2_19400</name>
    <name evidence="2" type="ordered locus">HRM2_20690</name>
</gene>